<comment type="similarity">
    <text evidence="4">Belongs to the eukaryotic/archaeal RNase P protein component 4 family.</text>
</comment>
<dbReference type="InterPro" id="IPR007175">
    <property type="entry name" value="Rpr2/Snm1/Rpp21"/>
</dbReference>
<name>A0A2N0RAB4_9GLOM</name>
<dbReference type="AlphaFoldDB" id="A0A2N0RAB4"/>
<accession>A0A2N0RAB4</accession>
<dbReference type="VEuPathDB" id="FungiDB:RhiirFUN_000605"/>
<keyword evidence="3" id="KW-0862">Zinc</keyword>
<reference evidence="6 7" key="2">
    <citation type="submission" date="2017-10" db="EMBL/GenBank/DDBJ databases">
        <title>Genome analyses suggest a sexual origin of heterokaryosis in a supposedly ancient asexual fungus.</title>
        <authorList>
            <person name="Corradi N."/>
            <person name="Sedzielewska K."/>
            <person name="Noel J."/>
            <person name="Charron P."/>
            <person name="Farinelli L."/>
            <person name="Marton T."/>
            <person name="Kruger M."/>
            <person name="Pelin A."/>
            <person name="Brachmann A."/>
            <person name="Corradi N."/>
        </authorList>
    </citation>
    <scope>NUCLEOTIDE SEQUENCE [LARGE SCALE GENOMIC DNA]</scope>
    <source>
        <strain evidence="6 7">A1</strain>
    </source>
</reference>
<evidence type="ECO:0000256" key="2">
    <source>
        <dbReference type="ARBA" id="ARBA00022723"/>
    </source>
</evidence>
<keyword evidence="1" id="KW-0819">tRNA processing</keyword>
<organism evidence="6 7">
    <name type="scientific">Rhizophagus irregularis</name>
    <dbReference type="NCBI Taxonomy" id="588596"/>
    <lineage>
        <taxon>Eukaryota</taxon>
        <taxon>Fungi</taxon>
        <taxon>Fungi incertae sedis</taxon>
        <taxon>Mucoromycota</taxon>
        <taxon>Glomeromycotina</taxon>
        <taxon>Glomeromycetes</taxon>
        <taxon>Glomerales</taxon>
        <taxon>Glomeraceae</taxon>
        <taxon>Rhizophagus</taxon>
    </lineage>
</organism>
<evidence type="ECO:0000256" key="3">
    <source>
        <dbReference type="ARBA" id="ARBA00022833"/>
    </source>
</evidence>
<comment type="caution">
    <text evidence="6">The sequence shown here is derived from an EMBL/GenBank/DDBJ whole genome shotgun (WGS) entry which is preliminary data.</text>
</comment>
<dbReference type="VEuPathDB" id="FungiDB:RhiirA1_350178"/>
<feature type="transmembrane region" description="Helical" evidence="5">
    <location>
        <begin position="89"/>
        <end position="105"/>
    </location>
</feature>
<proteinExistence type="inferred from homology"/>
<sequence length="106" mass="12447">MGKKKEKNSEPRLIQHREIYQRMNFLYQAATLMTTITSLGRFYINTMKTIGTKQVLRIDPSIKRTICKRCETILLPGVTSKVRIKCKSFYPFIYVLINLLIKFSLI</sequence>
<dbReference type="VEuPathDB" id="FungiDB:FUN_020557"/>
<keyword evidence="5" id="KW-1133">Transmembrane helix</keyword>
<evidence type="ECO:0000256" key="4">
    <source>
        <dbReference type="ARBA" id="ARBA00038402"/>
    </source>
</evidence>
<gene>
    <name evidence="6" type="ORF">RhiirA1_350178</name>
</gene>
<keyword evidence="5" id="KW-0812">Transmembrane</keyword>
<dbReference type="Gene3D" id="6.20.50.20">
    <property type="match status" value="1"/>
</dbReference>
<dbReference type="Proteomes" id="UP000232688">
    <property type="component" value="Unassembled WGS sequence"/>
</dbReference>
<dbReference type="PANTHER" id="PTHR14742:SF0">
    <property type="entry name" value="RIBONUCLEASE P PROTEIN SUBUNIT P21"/>
    <property type="match status" value="1"/>
</dbReference>
<keyword evidence="2" id="KW-0479">Metal-binding</keyword>
<dbReference type="Pfam" id="PF04032">
    <property type="entry name" value="Rpr2"/>
    <property type="match status" value="1"/>
</dbReference>
<evidence type="ECO:0000313" key="7">
    <source>
        <dbReference type="Proteomes" id="UP000232688"/>
    </source>
</evidence>
<evidence type="ECO:0000313" key="6">
    <source>
        <dbReference type="EMBL" id="PKC60239.1"/>
    </source>
</evidence>
<dbReference type="GO" id="GO:0005655">
    <property type="term" value="C:nucleolar ribonuclease P complex"/>
    <property type="evidence" value="ECO:0007669"/>
    <property type="project" value="TreeGrafter"/>
</dbReference>
<reference evidence="6 7" key="1">
    <citation type="submission" date="2017-10" db="EMBL/GenBank/DDBJ databases">
        <title>Extensive intraspecific genome diversity in a model arbuscular mycorrhizal fungus.</title>
        <authorList>
            <person name="Chen E.C.H."/>
            <person name="Morin E."/>
            <person name="Baudet D."/>
            <person name="Noel J."/>
            <person name="Ndikumana S."/>
            <person name="Charron P."/>
            <person name="St-Onge C."/>
            <person name="Giorgi J."/>
            <person name="Grigoriev I.V."/>
            <person name="Roux C."/>
            <person name="Martin F.M."/>
            <person name="Corradi N."/>
        </authorList>
    </citation>
    <scope>NUCLEOTIDE SEQUENCE [LARGE SCALE GENOMIC DNA]</scope>
    <source>
        <strain evidence="6 7">A1</strain>
    </source>
</reference>
<keyword evidence="5" id="KW-0472">Membrane</keyword>
<dbReference type="PANTHER" id="PTHR14742">
    <property type="entry name" value="RIBONUCLEASE P SUBUNIT P21"/>
    <property type="match status" value="1"/>
</dbReference>
<evidence type="ECO:0000256" key="1">
    <source>
        <dbReference type="ARBA" id="ARBA00022694"/>
    </source>
</evidence>
<evidence type="ECO:0000256" key="5">
    <source>
        <dbReference type="SAM" id="Phobius"/>
    </source>
</evidence>
<dbReference type="GO" id="GO:0046872">
    <property type="term" value="F:metal ion binding"/>
    <property type="evidence" value="ECO:0007669"/>
    <property type="project" value="UniProtKB-KW"/>
</dbReference>
<dbReference type="GO" id="GO:0008033">
    <property type="term" value="P:tRNA processing"/>
    <property type="evidence" value="ECO:0007669"/>
    <property type="project" value="UniProtKB-KW"/>
</dbReference>
<protein>
    <submittedName>
        <fullName evidence="6">Rpr2-domain-containing protein</fullName>
    </submittedName>
</protein>
<feature type="transmembrane region" description="Helical" evidence="5">
    <location>
        <begin position="25"/>
        <end position="44"/>
    </location>
</feature>
<dbReference type="EMBL" id="LLXH01001178">
    <property type="protein sequence ID" value="PKC60239.1"/>
    <property type="molecule type" value="Genomic_DNA"/>
</dbReference>